<name>A0A1F6GLT6_9PROT</name>
<protein>
    <submittedName>
        <fullName evidence="1">Uncharacterized protein</fullName>
    </submittedName>
</protein>
<accession>A0A1F6GLT6</accession>
<organism evidence="1 2">
    <name type="scientific">Candidatus Lambdaproteobacteria bacterium RIFOXYD2_FULL_56_26</name>
    <dbReference type="NCBI Taxonomy" id="1817773"/>
    <lineage>
        <taxon>Bacteria</taxon>
        <taxon>Pseudomonadati</taxon>
        <taxon>Pseudomonadota</taxon>
        <taxon>Candidatus Lambdaproteobacteria</taxon>
    </lineage>
</organism>
<gene>
    <name evidence="1" type="ORF">A2557_09960</name>
</gene>
<dbReference type="Proteomes" id="UP000177583">
    <property type="component" value="Unassembled WGS sequence"/>
</dbReference>
<evidence type="ECO:0000313" key="1">
    <source>
        <dbReference type="EMBL" id="OGG99075.1"/>
    </source>
</evidence>
<proteinExistence type="predicted"/>
<dbReference type="AlphaFoldDB" id="A0A1F6GLT6"/>
<reference evidence="1 2" key="1">
    <citation type="journal article" date="2016" name="Nat. Commun.">
        <title>Thousands of microbial genomes shed light on interconnected biogeochemical processes in an aquifer system.</title>
        <authorList>
            <person name="Anantharaman K."/>
            <person name="Brown C.T."/>
            <person name="Hug L.A."/>
            <person name="Sharon I."/>
            <person name="Castelle C.J."/>
            <person name="Probst A.J."/>
            <person name="Thomas B.C."/>
            <person name="Singh A."/>
            <person name="Wilkins M.J."/>
            <person name="Karaoz U."/>
            <person name="Brodie E.L."/>
            <person name="Williams K.H."/>
            <person name="Hubbard S.S."/>
            <person name="Banfield J.F."/>
        </authorList>
    </citation>
    <scope>NUCLEOTIDE SEQUENCE [LARGE SCALE GENOMIC DNA]</scope>
</reference>
<evidence type="ECO:0000313" key="2">
    <source>
        <dbReference type="Proteomes" id="UP000177583"/>
    </source>
</evidence>
<sequence>MTRTFAENQWEKCMRFCPRTLVPTQATKRTADVFLEGVLWLALSEGNGGYYLKNMANGTAFTNRWQAHGVFERLFSQFNSEADLENLRIDSTVLRAHPCSAGALKK</sequence>
<comment type="caution">
    <text evidence="1">The sequence shown here is derived from an EMBL/GenBank/DDBJ whole genome shotgun (WGS) entry which is preliminary data.</text>
</comment>
<dbReference type="EMBL" id="MFNF01000061">
    <property type="protein sequence ID" value="OGG99075.1"/>
    <property type="molecule type" value="Genomic_DNA"/>
</dbReference>